<proteinExistence type="predicted"/>
<accession>A0A382G5Y9</accession>
<name>A0A382G5Y9_9ZZZZ</name>
<dbReference type="InterPro" id="IPR029021">
    <property type="entry name" value="Prot-tyrosine_phosphatase-like"/>
</dbReference>
<dbReference type="InterPro" id="IPR026893">
    <property type="entry name" value="Tyr/Ser_Pase_IphP-type"/>
</dbReference>
<dbReference type="PANTHER" id="PTHR31126:SF1">
    <property type="entry name" value="TYROSINE SPECIFIC PROTEIN PHOSPHATASES DOMAIN-CONTAINING PROTEIN"/>
    <property type="match status" value="1"/>
</dbReference>
<gene>
    <name evidence="1" type="ORF">METZ01_LOCUS223522</name>
</gene>
<reference evidence="1" key="1">
    <citation type="submission" date="2018-05" db="EMBL/GenBank/DDBJ databases">
        <authorList>
            <person name="Lanie J.A."/>
            <person name="Ng W.-L."/>
            <person name="Kazmierczak K.M."/>
            <person name="Andrzejewski T.M."/>
            <person name="Davidsen T.M."/>
            <person name="Wayne K.J."/>
            <person name="Tettelin H."/>
            <person name="Glass J.I."/>
            <person name="Rusch D."/>
            <person name="Podicherti R."/>
            <person name="Tsui H.-C.T."/>
            <person name="Winkler M.E."/>
        </authorList>
    </citation>
    <scope>NUCLEOTIDE SEQUENCE</scope>
</reference>
<dbReference type="GO" id="GO:0004721">
    <property type="term" value="F:phosphoprotein phosphatase activity"/>
    <property type="evidence" value="ECO:0007669"/>
    <property type="project" value="InterPro"/>
</dbReference>
<dbReference type="SUPFAM" id="SSF52799">
    <property type="entry name" value="(Phosphotyrosine protein) phosphatases II"/>
    <property type="match status" value="1"/>
</dbReference>
<dbReference type="PANTHER" id="PTHR31126">
    <property type="entry name" value="TYROSINE-PROTEIN PHOSPHATASE"/>
    <property type="match status" value="1"/>
</dbReference>
<evidence type="ECO:0000313" key="1">
    <source>
        <dbReference type="EMBL" id="SVB70668.1"/>
    </source>
</evidence>
<dbReference type="Pfam" id="PF13350">
    <property type="entry name" value="Y_phosphatase3"/>
    <property type="match status" value="1"/>
</dbReference>
<dbReference type="EMBL" id="UINC01053755">
    <property type="protein sequence ID" value="SVB70668.1"/>
    <property type="molecule type" value="Genomic_DNA"/>
</dbReference>
<feature type="non-terminal residue" evidence="1">
    <location>
        <position position="245"/>
    </location>
</feature>
<dbReference type="AlphaFoldDB" id="A0A382G5Y9"/>
<dbReference type="Gene3D" id="3.90.190.10">
    <property type="entry name" value="Protein tyrosine phosphatase superfamily"/>
    <property type="match status" value="1"/>
</dbReference>
<sequence length="245" mass="27239">MPHASDPRVLVGAANLRDLGGLATTSGRTVRTARLFRSGHLCDLEVPDRATIDALGLRTIVDLRRPTEVATRPHPYLPGCEVVGISVSDDDNEFAVVANAMVDPDAEPLGPDHVTNYFRTLVTDRLDRYRPVFEMATDPGRLPLLFNCTAGKDRTGVVAAILLRILGVDDDTVMADYLLSNEVRRTWIEAAEIDHRQRIAHRLGIAPHEVPKERMASSRALLWCREEDLRVVLDTAETRWGSWDA</sequence>
<evidence type="ECO:0008006" key="2">
    <source>
        <dbReference type="Google" id="ProtNLM"/>
    </source>
</evidence>
<organism evidence="1">
    <name type="scientific">marine metagenome</name>
    <dbReference type="NCBI Taxonomy" id="408172"/>
    <lineage>
        <taxon>unclassified sequences</taxon>
        <taxon>metagenomes</taxon>
        <taxon>ecological metagenomes</taxon>
    </lineage>
</organism>
<protein>
    <recommendedName>
        <fullName evidence="2">Tyrosine specific protein phosphatases domain-containing protein</fullName>
    </recommendedName>
</protein>